<dbReference type="Pfam" id="PF00175">
    <property type="entry name" value="NAD_binding_1"/>
    <property type="match status" value="1"/>
</dbReference>
<dbReference type="Pfam" id="PF00970">
    <property type="entry name" value="FAD_binding_6"/>
    <property type="match status" value="1"/>
</dbReference>
<dbReference type="PROSITE" id="PS51085">
    <property type="entry name" value="2FE2S_FER_2"/>
    <property type="match status" value="1"/>
</dbReference>
<comment type="caution">
    <text evidence="7">The sequence shown here is derived from an EMBL/GenBank/DDBJ whole genome shotgun (WGS) entry which is preliminary data.</text>
</comment>
<dbReference type="RefSeq" id="WP_119781111.1">
    <property type="nucleotide sequence ID" value="NZ_QYUK01000011.1"/>
</dbReference>
<evidence type="ECO:0000256" key="1">
    <source>
        <dbReference type="ARBA" id="ARBA00022448"/>
    </source>
</evidence>
<dbReference type="CDD" id="cd00207">
    <property type="entry name" value="fer2"/>
    <property type="match status" value="1"/>
</dbReference>
<dbReference type="InterPro" id="IPR039261">
    <property type="entry name" value="FNR_nucleotide-bd"/>
</dbReference>
<dbReference type="GO" id="GO:0004497">
    <property type="term" value="F:monooxygenase activity"/>
    <property type="evidence" value="ECO:0007669"/>
    <property type="project" value="UniProtKB-KW"/>
</dbReference>
<dbReference type="InterPro" id="IPR008333">
    <property type="entry name" value="Cbr1-like_FAD-bd_dom"/>
</dbReference>
<dbReference type="Gene3D" id="3.10.20.30">
    <property type="match status" value="1"/>
</dbReference>
<feature type="domain" description="FAD-binding FR-type" evidence="6">
    <location>
        <begin position="111"/>
        <end position="211"/>
    </location>
</feature>
<sequence>MAGLLRKLFGKSEPQIASLKPFDVEIAVDGSQTLLEAALAQDVAFPHNCTVGTCGSCKCRLVSGKVSALTDFGYTLSKEELEAGFILACQARLKSAVTVEVESPAANTPPPEQFQGRIARSDDLTHDIKSVTVALDRPMNYIAGQYANVLVDGIPARSYSFAAAPERNGRQEITFYIRKIPGGALTERLFAGQLSAAAVGIDGPHGTFYLRQGDGPIICIAGGSGLAPLLSLLQDARKNRVRRRCVMLFGARTQADLYGLDQIEEIARDWLPAFRFVPVLSHEPEDSDWRGLRGFVTSHLAALLPQGDPAEFQSYMCGPPPMIDAAVTVMTGLGIPLASIHYDKFTDASFAAR</sequence>
<evidence type="ECO:0000313" key="7">
    <source>
        <dbReference type="EMBL" id="RJF89372.1"/>
    </source>
</evidence>
<dbReference type="PRINTS" id="PR00371">
    <property type="entry name" value="FPNCR"/>
</dbReference>
<proteinExistence type="predicted"/>
<dbReference type="Gene3D" id="3.40.50.80">
    <property type="entry name" value="Nucleotide-binding domain of ferredoxin-NADP reductase (FNR) module"/>
    <property type="match status" value="1"/>
</dbReference>
<evidence type="ECO:0000256" key="3">
    <source>
        <dbReference type="ARBA" id="ARBA00022827"/>
    </source>
</evidence>
<dbReference type="OrthoDB" id="9806195at2"/>
<keyword evidence="3" id="KW-0274">FAD</keyword>
<dbReference type="PANTHER" id="PTHR43644">
    <property type="entry name" value="NA(+)-TRANSLOCATING NADH-QUINONE REDUCTASE SUBUNIT"/>
    <property type="match status" value="1"/>
</dbReference>
<keyword evidence="1" id="KW-0813">Transport</keyword>
<protein>
    <submittedName>
        <fullName evidence="7">Monooxygenase</fullName>
    </submittedName>
</protein>
<feature type="domain" description="2Fe-2S ferredoxin-type" evidence="5">
    <location>
        <begin position="15"/>
        <end position="105"/>
    </location>
</feature>
<keyword evidence="2" id="KW-0285">Flavoprotein</keyword>
<dbReference type="InterPro" id="IPR036010">
    <property type="entry name" value="2Fe-2S_ferredoxin-like_sf"/>
</dbReference>
<dbReference type="Gene3D" id="2.40.30.10">
    <property type="entry name" value="Translation factors"/>
    <property type="match status" value="1"/>
</dbReference>
<dbReference type="InterPro" id="IPR001433">
    <property type="entry name" value="OxRdtase_FAD/NAD-bd"/>
</dbReference>
<dbReference type="SUPFAM" id="SSF63380">
    <property type="entry name" value="Riboflavin synthase domain-like"/>
    <property type="match status" value="1"/>
</dbReference>
<evidence type="ECO:0000259" key="6">
    <source>
        <dbReference type="PROSITE" id="PS51384"/>
    </source>
</evidence>
<organism evidence="7 8">
    <name type="scientific">Oleomonas cavernae</name>
    <dbReference type="NCBI Taxonomy" id="2320859"/>
    <lineage>
        <taxon>Bacteria</taxon>
        <taxon>Pseudomonadati</taxon>
        <taxon>Pseudomonadota</taxon>
        <taxon>Alphaproteobacteria</taxon>
        <taxon>Acetobacterales</taxon>
        <taxon>Acetobacteraceae</taxon>
        <taxon>Oleomonas</taxon>
    </lineage>
</organism>
<dbReference type="InterPro" id="IPR006058">
    <property type="entry name" value="2Fe2S_fd_BS"/>
</dbReference>
<dbReference type="PANTHER" id="PTHR43644:SF1">
    <property type="entry name" value="NAD(P)H-FLAVIN REDUCTASE"/>
    <property type="match status" value="1"/>
</dbReference>
<dbReference type="Pfam" id="PF00111">
    <property type="entry name" value="Fer2"/>
    <property type="match status" value="1"/>
</dbReference>
<dbReference type="SUPFAM" id="SSF52343">
    <property type="entry name" value="Ferredoxin reductase-like, C-terminal NADP-linked domain"/>
    <property type="match status" value="1"/>
</dbReference>
<gene>
    <name evidence="7" type="ORF">D3874_22330</name>
</gene>
<accession>A0A418WHD8</accession>
<dbReference type="InterPro" id="IPR001041">
    <property type="entry name" value="2Fe-2S_ferredoxin-type"/>
</dbReference>
<dbReference type="InterPro" id="IPR012675">
    <property type="entry name" value="Beta-grasp_dom_sf"/>
</dbReference>
<keyword evidence="8" id="KW-1185">Reference proteome</keyword>
<dbReference type="PROSITE" id="PS00197">
    <property type="entry name" value="2FE2S_FER_1"/>
    <property type="match status" value="1"/>
</dbReference>
<name>A0A418WHD8_9PROT</name>
<dbReference type="GO" id="GO:0051537">
    <property type="term" value="F:2 iron, 2 sulfur cluster binding"/>
    <property type="evidence" value="ECO:0007669"/>
    <property type="project" value="InterPro"/>
</dbReference>
<dbReference type="PROSITE" id="PS51384">
    <property type="entry name" value="FAD_FR"/>
    <property type="match status" value="1"/>
</dbReference>
<keyword evidence="7" id="KW-0503">Monooxygenase</keyword>
<evidence type="ECO:0000259" key="5">
    <source>
        <dbReference type="PROSITE" id="PS51085"/>
    </source>
</evidence>
<dbReference type="InterPro" id="IPR001709">
    <property type="entry name" value="Flavoprot_Pyr_Nucl_cyt_Rdtase"/>
</dbReference>
<dbReference type="Proteomes" id="UP000284605">
    <property type="component" value="Unassembled WGS sequence"/>
</dbReference>
<dbReference type="AlphaFoldDB" id="A0A418WHD8"/>
<reference evidence="7 8" key="1">
    <citation type="submission" date="2018-09" db="EMBL/GenBank/DDBJ databases">
        <authorList>
            <person name="Zhu H."/>
        </authorList>
    </citation>
    <scope>NUCLEOTIDE SEQUENCE [LARGE SCALE GENOMIC DNA]</scope>
    <source>
        <strain evidence="7 8">K1W22B-8</strain>
    </source>
</reference>
<evidence type="ECO:0000256" key="2">
    <source>
        <dbReference type="ARBA" id="ARBA00022630"/>
    </source>
</evidence>
<keyword evidence="4" id="KW-0408">Iron</keyword>
<dbReference type="InterPro" id="IPR017938">
    <property type="entry name" value="Riboflavin_synthase-like_b-brl"/>
</dbReference>
<keyword evidence="7" id="KW-0560">Oxidoreductase</keyword>
<dbReference type="EMBL" id="QYUK01000011">
    <property type="protein sequence ID" value="RJF89372.1"/>
    <property type="molecule type" value="Genomic_DNA"/>
</dbReference>
<dbReference type="PRINTS" id="PR00410">
    <property type="entry name" value="PHEHYDRXLASE"/>
</dbReference>
<evidence type="ECO:0000313" key="8">
    <source>
        <dbReference type="Proteomes" id="UP000284605"/>
    </source>
</evidence>
<evidence type="ECO:0000256" key="4">
    <source>
        <dbReference type="ARBA" id="ARBA00023004"/>
    </source>
</evidence>
<dbReference type="SUPFAM" id="SSF54292">
    <property type="entry name" value="2Fe-2S ferredoxin-like"/>
    <property type="match status" value="1"/>
</dbReference>
<dbReference type="InterPro" id="IPR017927">
    <property type="entry name" value="FAD-bd_FR_type"/>
</dbReference>